<reference evidence="8" key="1">
    <citation type="submission" date="2024-05" db="EMBL/GenBank/DDBJ databases">
        <title>Planctomycetes of the genus Singulisphaera possess chitinolytic capabilities.</title>
        <authorList>
            <person name="Ivanova A."/>
        </authorList>
    </citation>
    <scope>NUCLEOTIDE SEQUENCE</scope>
    <source>
        <strain evidence="8">Ch08T</strain>
    </source>
</reference>
<dbReference type="InterPro" id="IPR034294">
    <property type="entry name" value="Aquaporin_transptr"/>
</dbReference>
<dbReference type="GO" id="GO:0015267">
    <property type="term" value="F:channel activity"/>
    <property type="evidence" value="ECO:0007669"/>
    <property type="project" value="InterPro"/>
</dbReference>
<comment type="subcellular location">
    <subcellularLocation>
        <location evidence="1">Membrane</location>
        <topology evidence="1">Multi-pass membrane protein</topology>
    </subcellularLocation>
</comment>
<evidence type="ECO:0000313" key="8">
    <source>
        <dbReference type="EMBL" id="XBH08320.1"/>
    </source>
</evidence>
<keyword evidence="2 6" id="KW-0813">Transport</keyword>
<dbReference type="InterPro" id="IPR022357">
    <property type="entry name" value="MIP_CS"/>
</dbReference>
<evidence type="ECO:0000256" key="4">
    <source>
        <dbReference type="ARBA" id="ARBA00022989"/>
    </source>
</evidence>
<name>A0AAU7CSQ1_9BACT</name>
<keyword evidence="5 7" id="KW-0472">Membrane</keyword>
<dbReference type="PANTHER" id="PTHR45724">
    <property type="entry name" value="AQUAPORIN NIP2-1"/>
    <property type="match status" value="1"/>
</dbReference>
<evidence type="ECO:0000256" key="1">
    <source>
        <dbReference type="ARBA" id="ARBA00004141"/>
    </source>
</evidence>
<dbReference type="GO" id="GO:0016020">
    <property type="term" value="C:membrane"/>
    <property type="evidence" value="ECO:0007669"/>
    <property type="project" value="UniProtKB-SubCell"/>
</dbReference>
<protein>
    <submittedName>
        <fullName evidence="8">Aquaporin</fullName>
    </submittedName>
</protein>
<dbReference type="InterPro" id="IPR000425">
    <property type="entry name" value="MIP"/>
</dbReference>
<dbReference type="Gene3D" id="1.20.1080.10">
    <property type="entry name" value="Glycerol uptake facilitator protein"/>
    <property type="match status" value="1"/>
</dbReference>
<feature type="transmembrane region" description="Helical" evidence="7">
    <location>
        <begin position="30"/>
        <end position="50"/>
    </location>
</feature>
<evidence type="ECO:0000256" key="5">
    <source>
        <dbReference type="ARBA" id="ARBA00023136"/>
    </source>
</evidence>
<organism evidence="8">
    <name type="scientific">Singulisphaera sp. Ch08</name>
    <dbReference type="NCBI Taxonomy" id="3120278"/>
    <lineage>
        <taxon>Bacteria</taxon>
        <taxon>Pseudomonadati</taxon>
        <taxon>Planctomycetota</taxon>
        <taxon>Planctomycetia</taxon>
        <taxon>Isosphaerales</taxon>
        <taxon>Isosphaeraceae</taxon>
        <taxon>Singulisphaera</taxon>
    </lineage>
</organism>
<evidence type="ECO:0000256" key="7">
    <source>
        <dbReference type="SAM" id="Phobius"/>
    </source>
</evidence>
<accession>A0AAU7CSQ1</accession>
<dbReference type="PROSITE" id="PS00221">
    <property type="entry name" value="MIP"/>
    <property type="match status" value="1"/>
</dbReference>
<dbReference type="AlphaFoldDB" id="A0AAU7CSQ1"/>
<proteinExistence type="inferred from homology"/>
<comment type="similarity">
    <text evidence="6">Belongs to the MIP/aquaporin (TC 1.A.8) family.</text>
</comment>
<feature type="transmembrane region" description="Helical" evidence="7">
    <location>
        <begin position="80"/>
        <end position="101"/>
    </location>
</feature>
<evidence type="ECO:0000256" key="6">
    <source>
        <dbReference type="RuleBase" id="RU000477"/>
    </source>
</evidence>
<keyword evidence="4 7" id="KW-1133">Transmembrane helix</keyword>
<dbReference type="EMBL" id="CP155447">
    <property type="protein sequence ID" value="XBH08320.1"/>
    <property type="molecule type" value="Genomic_DNA"/>
</dbReference>
<evidence type="ECO:0000256" key="3">
    <source>
        <dbReference type="ARBA" id="ARBA00022692"/>
    </source>
</evidence>
<dbReference type="Pfam" id="PF00230">
    <property type="entry name" value="MIP"/>
    <property type="match status" value="1"/>
</dbReference>
<gene>
    <name evidence="8" type="ORF">V5E97_12340</name>
</gene>
<dbReference type="RefSeq" id="WP_406701152.1">
    <property type="nucleotide sequence ID" value="NZ_CP155447.1"/>
</dbReference>
<feature type="transmembrane region" description="Helical" evidence="7">
    <location>
        <begin position="188"/>
        <end position="209"/>
    </location>
</feature>
<dbReference type="PANTHER" id="PTHR45724:SF13">
    <property type="entry name" value="AQUAPORIN NIP1-1-RELATED"/>
    <property type="match status" value="1"/>
</dbReference>
<dbReference type="SUPFAM" id="SSF81338">
    <property type="entry name" value="Aquaporin-like"/>
    <property type="match status" value="1"/>
</dbReference>
<keyword evidence="3 6" id="KW-0812">Transmembrane</keyword>
<feature type="transmembrane region" description="Helical" evidence="7">
    <location>
        <begin position="144"/>
        <end position="168"/>
    </location>
</feature>
<feature type="transmembrane region" description="Helical" evidence="7">
    <location>
        <begin position="113"/>
        <end position="132"/>
    </location>
</feature>
<dbReference type="InterPro" id="IPR023271">
    <property type="entry name" value="Aquaporin-like"/>
</dbReference>
<dbReference type="PRINTS" id="PR00783">
    <property type="entry name" value="MINTRINSICP"/>
</dbReference>
<evidence type="ECO:0000256" key="2">
    <source>
        <dbReference type="ARBA" id="ARBA00022448"/>
    </source>
</evidence>
<sequence length="220" mass="22359">MSRKLIVEFIGTFFLVLTVGQTVVGAKPDSAAAALAPLAIGSALMVMIYAGGHISGGHYNPAVTLAVWLRGKCTTAEMPAYMIVQVLGAVAAAFTVLFLKGNPTLPSPSTPNVAAALVAEFLFTFALCYVVLNTATAKGTAGNSNYGLAIGFTVMTGAFAVGSISGGAFNPAVAVGVTLLKLSAPANIWIFLVADFLGGAVAGLLFNALDLGDEKTVSVR</sequence>